<evidence type="ECO:0000313" key="3">
    <source>
        <dbReference type="EMBL" id="ORC22254.1"/>
    </source>
</evidence>
<dbReference type="GO" id="GO:0003677">
    <property type="term" value="F:DNA binding"/>
    <property type="evidence" value="ECO:0007669"/>
    <property type="project" value="UniProtKB-KW"/>
</dbReference>
<dbReference type="Proteomes" id="UP000192359">
    <property type="component" value="Unassembled WGS sequence"/>
</dbReference>
<dbReference type="CDD" id="cd01109">
    <property type="entry name" value="HTH_YyaN"/>
    <property type="match status" value="1"/>
</dbReference>
<feature type="domain" description="HTH merR-type" evidence="2">
    <location>
        <begin position="7"/>
        <end position="77"/>
    </location>
</feature>
<protein>
    <recommendedName>
        <fullName evidence="2">HTH merR-type domain-containing protein</fullName>
    </recommendedName>
</protein>
<dbReference type="InterPro" id="IPR009061">
    <property type="entry name" value="DNA-bd_dom_put_sf"/>
</dbReference>
<evidence type="ECO:0000256" key="1">
    <source>
        <dbReference type="ARBA" id="ARBA00023125"/>
    </source>
</evidence>
<dbReference type="PANTHER" id="PTHR30204:SF98">
    <property type="entry name" value="HTH-TYPE TRANSCRIPTIONAL REGULATOR ADHR"/>
    <property type="match status" value="1"/>
</dbReference>
<dbReference type="PANTHER" id="PTHR30204">
    <property type="entry name" value="REDOX-CYCLING DRUG-SENSING TRANSCRIPTIONAL ACTIVATOR SOXR"/>
    <property type="match status" value="1"/>
</dbReference>
<dbReference type="Pfam" id="PF13411">
    <property type="entry name" value="MerR_1"/>
    <property type="match status" value="1"/>
</dbReference>
<keyword evidence="4" id="KW-1185">Reference proteome</keyword>
<dbReference type="AlphaFoldDB" id="A0A1Y1RR43"/>
<keyword evidence="1" id="KW-0238">DNA-binding</keyword>
<dbReference type="InterPro" id="IPR000551">
    <property type="entry name" value="MerR-type_HTH_dom"/>
</dbReference>
<evidence type="ECO:0000259" key="2">
    <source>
        <dbReference type="PROSITE" id="PS50937"/>
    </source>
</evidence>
<dbReference type="EMBL" id="LXWF01000011">
    <property type="protein sequence ID" value="ORC22254.1"/>
    <property type="molecule type" value="Genomic_DNA"/>
</dbReference>
<name>A0A1Y1RR43_9MICC</name>
<gene>
    <name evidence="3" type="ORF">A7979_01925</name>
</gene>
<evidence type="ECO:0000313" key="4">
    <source>
        <dbReference type="Proteomes" id="UP000192359"/>
    </source>
</evidence>
<dbReference type="RefSeq" id="WP_083091327.1">
    <property type="nucleotide sequence ID" value="NZ_LXWF01000011.1"/>
</dbReference>
<dbReference type="SMART" id="SM00422">
    <property type="entry name" value="HTH_MERR"/>
    <property type="match status" value="1"/>
</dbReference>
<dbReference type="SUPFAM" id="SSF46955">
    <property type="entry name" value="Putative DNA-binding domain"/>
    <property type="match status" value="1"/>
</dbReference>
<comment type="caution">
    <text evidence="3">The sequence shown here is derived from an EMBL/GenBank/DDBJ whole genome shotgun (WGS) entry which is preliminary data.</text>
</comment>
<reference evidence="3 4" key="1">
    <citation type="submission" date="2016-05" db="EMBL/GenBank/DDBJ databases">
        <title>Draft genome sequence of a porcine commensal Rothia nasimurium.</title>
        <authorList>
            <person name="Gaiser R.A."/>
            <person name="Van Baarlen P."/>
            <person name="Wells J.M."/>
        </authorList>
    </citation>
    <scope>NUCLEOTIDE SEQUENCE [LARGE SCALE GENOMIC DNA]</scope>
    <source>
        <strain evidence="3 4">PT-32</strain>
    </source>
</reference>
<dbReference type="PROSITE" id="PS50937">
    <property type="entry name" value="HTH_MERR_2"/>
    <property type="match status" value="1"/>
</dbReference>
<dbReference type="GO" id="GO:0003700">
    <property type="term" value="F:DNA-binding transcription factor activity"/>
    <property type="evidence" value="ECO:0007669"/>
    <property type="project" value="InterPro"/>
</dbReference>
<sequence length="146" mass="16302">METGQTTYSIKQVSELTGLTAPTLRYYESVGVSPAITRDESSGHRVYSADDVELLGWIACLAATGMGIAEMRQYVANGKDHIHNAALQIELLQKHDAVLEADLKRLSLRRDYLALKIRYWQAVEAGDKELARHLAQEAISLAQQFR</sequence>
<dbReference type="OrthoDB" id="5242095at2"/>
<proteinExistence type="predicted"/>
<dbReference type="Gene3D" id="1.10.1660.10">
    <property type="match status" value="1"/>
</dbReference>
<organism evidence="3 4">
    <name type="scientific">Rothia nasimurium</name>
    <dbReference type="NCBI Taxonomy" id="85336"/>
    <lineage>
        <taxon>Bacteria</taxon>
        <taxon>Bacillati</taxon>
        <taxon>Actinomycetota</taxon>
        <taxon>Actinomycetes</taxon>
        <taxon>Micrococcales</taxon>
        <taxon>Micrococcaceae</taxon>
        <taxon>Rothia</taxon>
    </lineage>
</organism>
<accession>A0A1Y1RR43</accession>
<dbReference type="InterPro" id="IPR047057">
    <property type="entry name" value="MerR_fam"/>
</dbReference>